<dbReference type="Pfam" id="PF02326">
    <property type="entry name" value="YMF19"/>
    <property type="match status" value="1"/>
</dbReference>
<dbReference type="GO" id="GO:0031966">
    <property type="term" value="C:mitochondrial membrane"/>
    <property type="evidence" value="ECO:0007669"/>
    <property type="project" value="UniProtKB-SubCell"/>
</dbReference>
<geneLocation type="mitochondrion" evidence="9"/>
<feature type="transmembrane region" description="Helical" evidence="7">
    <location>
        <begin position="6"/>
        <end position="36"/>
    </location>
</feature>
<organism evidence="9">
    <name type="scientific">Plocamium cartilagineum</name>
    <name type="common">Red comb weed</name>
    <name type="synonym">Gelidium cartilagineum</name>
    <dbReference type="NCBI Taxonomy" id="31452"/>
    <lineage>
        <taxon>Eukaryota</taxon>
        <taxon>Rhodophyta</taxon>
        <taxon>Florideophyceae</taxon>
        <taxon>Rhodymeniophycidae</taxon>
        <taxon>Plocamiales</taxon>
        <taxon>Plocamiaceae</taxon>
        <taxon>Plocamium</taxon>
    </lineage>
</organism>
<evidence type="ECO:0000259" key="8">
    <source>
        <dbReference type="Pfam" id="PF02326"/>
    </source>
</evidence>
<sequence>MPQLDYIIILSQIFWLFIILIILYTIILHFFLPIFLKSIRIRKELINSLNLEVSNLEEISFKKQNMLYSNVNQHLLIIKHLLNKSNFVFLKKQNSIIIDKKLSIFISNTIKFYNLQILNAIPFSSKVFNLLNK</sequence>
<keyword evidence="4 9" id="KW-0496">Mitochondrion</keyword>
<evidence type="ECO:0000256" key="7">
    <source>
        <dbReference type="SAM" id="Phobius"/>
    </source>
</evidence>
<feature type="domain" description="ATP synthase YMF19-like N-terminal" evidence="8">
    <location>
        <begin position="2"/>
        <end position="70"/>
    </location>
</feature>
<accession>A0A0E3DB55</accession>
<keyword evidence="6" id="KW-0066">ATP synthesis</keyword>
<gene>
    <name evidence="9" type="ORF">Pcati.mt.33</name>
</gene>
<evidence type="ECO:0000256" key="1">
    <source>
        <dbReference type="ARBA" id="ARBA00004325"/>
    </source>
</evidence>
<keyword evidence="3 7" id="KW-1133">Transmembrane helix</keyword>
<dbReference type="EMBL" id="KJ398160">
    <property type="protein sequence ID" value="AHX02465.1"/>
    <property type="molecule type" value="Genomic_DNA"/>
</dbReference>
<protein>
    <submittedName>
        <fullName evidence="9">ATP synthase F0 subunit 8</fullName>
    </submittedName>
</protein>
<evidence type="ECO:0000256" key="3">
    <source>
        <dbReference type="ARBA" id="ARBA00022989"/>
    </source>
</evidence>
<evidence type="ECO:0000256" key="5">
    <source>
        <dbReference type="ARBA" id="ARBA00023136"/>
    </source>
</evidence>
<evidence type="ECO:0000313" key="9">
    <source>
        <dbReference type="EMBL" id="AHX02465.1"/>
    </source>
</evidence>
<keyword evidence="2 7" id="KW-0812">Transmembrane</keyword>
<evidence type="ECO:0000256" key="2">
    <source>
        <dbReference type="ARBA" id="ARBA00022692"/>
    </source>
</evidence>
<keyword evidence="5 7" id="KW-0472">Membrane</keyword>
<reference evidence="9" key="1">
    <citation type="submission" date="2014-02" db="EMBL/GenBank/DDBJ databases">
        <title>Complete mitochondrion genomes reveal florideophycean red algal diversity.</title>
        <authorList>
            <person name="Yang E.C."/>
            <person name="Yoon H.S."/>
        </authorList>
    </citation>
    <scope>NUCLEOTIDE SEQUENCE</scope>
</reference>
<evidence type="ECO:0000256" key="6">
    <source>
        <dbReference type="ARBA" id="ARBA00023310"/>
    </source>
</evidence>
<name>A0A0E3DB55_PLOCA</name>
<dbReference type="AlphaFoldDB" id="A0A0E3DB55"/>
<evidence type="ECO:0000256" key="4">
    <source>
        <dbReference type="ARBA" id="ARBA00023128"/>
    </source>
</evidence>
<dbReference type="InterPro" id="IPR003319">
    <property type="entry name" value="YMF19-like_N"/>
</dbReference>
<comment type="subcellular location">
    <subcellularLocation>
        <location evidence="1">Mitochondrion membrane</location>
    </subcellularLocation>
</comment>
<proteinExistence type="predicted"/>
<dbReference type="GO" id="GO:0006754">
    <property type="term" value="P:ATP biosynthetic process"/>
    <property type="evidence" value="ECO:0007669"/>
    <property type="project" value="UniProtKB-KW"/>
</dbReference>